<protein>
    <submittedName>
        <fullName evidence="5">Putative hydrolase/esterase/lipase</fullName>
    </submittedName>
</protein>
<accession>A0A7M3SVD3</accession>
<dbReference type="SUPFAM" id="SSF53474">
    <property type="entry name" value="alpha/beta-Hydrolases"/>
    <property type="match status" value="1"/>
</dbReference>
<feature type="active site" evidence="3">
    <location>
        <position position="142"/>
    </location>
</feature>
<dbReference type="AlphaFoldDB" id="A0A7M3SVD3"/>
<feature type="domain" description="Alpha/beta hydrolase fold-3" evidence="4">
    <location>
        <begin position="69"/>
        <end position="268"/>
    </location>
</feature>
<sequence length="308" mass="33081">MGAWLFLKPLLTFAPINRFTLGVLKRFERSAERQRPPRGVAIERIVLGGRPTELVMVAGPTGSDTDTAVLYLHGGAFMSCGPGTHRSITASLAKGLALPVFAVDYRQLPEAGVGASVDDSMRAYRELLGERGFSHVVVAGDSAGGFLTAKVAERAAAENLPAPVALGLLSPLLDLDLGARPDRTSRHDAYLPIRQLDVLGPMFDWGPVPLAGARTIADVDPAVFPPTIVITAQQEMVEPDGIELAQALDAAGRRVVLHSYPGQVHAFTVVLRHREGKESVRLLVDFLADAIRDAHREVSEPEHRDEAG</sequence>
<evidence type="ECO:0000256" key="2">
    <source>
        <dbReference type="ARBA" id="ARBA00022801"/>
    </source>
</evidence>
<dbReference type="InterPro" id="IPR050300">
    <property type="entry name" value="GDXG_lipolytic_enzyme"/>
</dbReference>
<name>A0A7M3SVD3_9ACTN</name>
<evidence type="ECO:0000256" key="1">
    <source>
        <dbReference type="ARBA" id="ARBA00010515"/>
    </source>
</evidence>
<keyword evidence="6" id="KW-1185">Reference proteome</keyword>
<dbReference type="Pfam" id="PF07859">
    <property type="entry name" value="Abhydrolase_3"/>
    <property type="match status" value="1"/>
</dbReference>
<comment type="caution">
    <text evidence="5">The sequence shown here is derived from an EMBL/GenBank/DDBJ whole genome shotgun (WGS) entry which is preliminary data.</text>
</comment>
<proteinExistence type="inferred from homology"/>
<evidence type="ECO:0000259" key="4">
    <source>
        <dbReference type="Pfam" id="PF07859"/>
    </source>
</evidence>
<dbReference type="InterPro" id="IPR029058">
    <property type="entry name" value="AB_hydrolase_fold"/>
</dbReference>
<dbReference type="PROSITE" id="PS01174">
    <property type="entry name" value="LIPASE_GDXG_SER"/>
    <property type="match status" value="1"/>
</dbReference>
<dbReference type="PANTHER" id="PTHR48081:SF30">
    <property type="entry name" value="ACETYL-HYDROLASE LIPR-RELATED"/>
    <property type="match status" value="1"/>
</dbReference>
<dbReference type="InterPro" id="IPR013094">
    <property type="entry name" value="AB_hydrolase_3"/>
</dbReference>
<dbReference type="InterPro" id="IPR033140">
    <property type="entry name" value="Lipase_GDXG_put_SER_AS"/>
</dbReference>
<organism evidence="5 6">
    <name type="scientific">Gordonia crocea</name>
    <dbReference type="NCBI Taxonomy" id="589162"/>
    <lineage>
        <taxon>Bacteria</taxon>
        <taxon>Bacillati</taxon>
        <taxon>Actinomycetota</taxon>
        <taxon>Actinomycetes</taxon>
        <taxon>Mycobacteriales</taxon>
        <taxon>Gordoniaceae</taxon>
        <taxon>Gordonia</taxon>
    </lineage>
</organism>
<dbReference type="EMBL" id="BJOU01000001">
    <property type="protein sequence ID" value="GED96607.1"/>
    <property type="molecule type" value="Genomic_DNA"/>
</dbReference>
<reference evidence="6" key="1">
    <citation type="submission" date="2019-06" db="EMBL/GenBank/DDBJ databases">
        <title>Gordonia isolated from sludge of a wastewater treatment plant.</title>
        <authorList>
            <person name="Tamura T."/>
            <person name="Aoyama K."/>
            <person name="Kang Y."/>
            <person name="Saito S."/>
            <person name="Akiyama N."/>
            <person name="Yazawa K."/>
            <person name="Gonoi T."/>
            <person name="Mikami Y."/>
        </authorList>
    </citation>
    <scope>NUCLEOTIDE SEQUENCE [LARGE SCALE GENOMIC DNA]</scope>
    <source>
        <strain evidence="6">NBRC 107697</strain>
    </source>
</reference>
<dbReference type="PANTHER" id="PTHR48081">
    <property type="entry name" value="AB HYDROLASE SUPERFAMILY PROTEIN C4A8.06C"/>
    <property type="match status" value="1"/>
</dbReference>
<evidence type="ECO:0000256" key="3">
    <source>
        <dbReference type="PROSITE-ProRule" id="PRU10038"/>
    </source>
</evidence>
<comment type="similarity">
    <text evidence="1">Belongs to the 'GDXG' lipolytic enzyme family.</text>
</comment>
<dbReference type="Proteomes" id="UP000444980">
    <property type="component" value="Unassembled WGS sequence"/>
</dbReference>
<gene>
    <name evidence="5" type="ORF">nbrc107697_06460</name>
</gene>
<evidence type="ECO:0000313" key="5">
    <source>
        <dbReference type="EMBL" id="GED96607.1"/>
    </source>
</evidence>
<keyword evidence="2 5" id="KW-0378">Hydrolase</keyword>
<dbReference type="GO" id="GO:0004806">
    <property type="term" value="F:triacylglycerol lipase activity"/>
    <property type="evidence" value="ECO:0007669"/>
    <property type="project" value="TreeGrafter"/>
</dbReference>
<dbReference type="Gene3D" id="3.40.50.1820">
    <property type="entry name" value="alpha/beta hydrolase"/>
    <property type="match status" value="1"/>
</dbReference>
<evidence type="ECO:0000313" key="6">
    <source>
        <dbReference type="Proteomes" id="UP000444980"/>
    </source>
</evidence>